<dbReference type="EMBL" id="JAPDOD010000073">
    <property type="protein sequence ID" value="MDA0166719.1"/>
    <property type="molecule type" value="Genomic_DNA"/>
</dbReference>
<dbReference type="Proteomes" id="UP001149140">
    <property type="component" value="Unassembled WGS sequence"/>
</dbReference>
<name>A0A9X3N1J4_9ACTN</name>
<keyword evidence="8" id="KW-1185">Reference proteome</keyword>
<keyword evidence="5" id="KW-0699">rRNA-binding</keyword>
<evidence type="ECO:0000256" key="5">
    <source>
        <dbReference type="HAMAP-Rule" id="MF_01328"/>
    </source>
</evidence>
<evidence type="ECO:0000256" key="3">
    <source>
        <dbReference type="ARBA" id="ARBA00023274"/>
    </source>
</evidence>
<protein>
    <recommendedName>
        <fullName evidence="4 5">Large ribosomal subunit protein uL4</fullName>
    </recommendedName>
</protein>
<gene>
    <name evidence="5 7" type="primary">rplD</name>
    <name evidence="7" type="ORF">OM076_41035</name>
</gene>
<reference evidence="7" key="1">
    <citation type="submission" date="2022-10" db="EMBL/GenBank/DDBJ databases">
        <title>The WGS of Solirubrobacter ginsenosidimutans DSM 21036.</title>
        <authorList>
            <person name="Jiang Z."/>
        </authorList>
    </citation>
    <scope>NUCLEOTIDE SEQUENCE</scope>
    <source>
        <strain evidence="7">DSM 21036</strain>
    </source>
</reference>
<dbReference type="HAMAP" id="MF_01328_B">
    <property type="entry name" value="Ribosomal_uL4_B"/>
    <property type="match status" value="1"/>
</dbReference>
<organism evidence="7 8">
    <name type="scientific">Solirubrobacter ginsenosidimutans</name>
    <dbReference type="NCBI Taxonomy" id="490573"/>
    <lineage>
        <taxon>Bacteria</taxon>
        <taxon>Bacillati</taxon>
        <taxon>Actinomycetota</taxon>
        <taxon>Thermoleophilia</taxon>
        <taxon>Solirubrobacterales</taxon>
        <taxon>Solirubrobacteraceae</taxon>
        <taxon>Solirubrobacter</taxon>
    </lineage>
</organism>
<dbReference type="PANTHER" id="PTHR10746:SF6">
    <property type="entry name" value="LARGE RIBOSOMAL SUBUNIT PROTEIN UL4M"/>
    <property type="match status" value="1"/>
</dbReference>
<comment type="function">
    <text evidence="5">One of the primary rRNA binding proteins, this protein initially binds near the 5'-end of the 23S rRNA. It is important during the early stages of 50S assembly. It makes multiple contacts with different domains of the 23S rRNA in the assembled 50S subunit and ribosome.</text>
</comment>
<dbReference type="PANTHER" id="PTHR10746">
    <property type="entry name" value="50S RIBOSOMAL PROTEIN L4"/>
    <property type="match status" value="1"/>
</dbReference>
<evidence type="ECO:0000313" key="7">
    <source>
        <dbReference type="EMBL" id="MDA0166719.1"/>
    </source>
</evidence>
<proteinExistence type="inferred from homology"/>
<sequence>MPKAPALGGGSAVDLDADVFEQPFNGPLVHEVVVAELAARRQGTHSTKTRGMVSGGGAKPWRQKGTGRARAGTSRSPIWTGGGTVFGPSPRHYILKVNRKARRAALRSALSVHAERATIHVVDAPGFGDTPSTSKAAELLNAHRGGSVLVALGDDELTAAKSFRNLARVIVLHVDDIGVADLVRAATLVISQSALDNLTARARKEAKA</sequence>
<comment type="similarity">
    <text evidence="1 5">Belongs to the universal ribosomal protein uL4 family.</text>
</comment>
<keyword evidence="5" id="KW-0694">RNA-binding</keyword>
<comment type="subunit">
    <text evidence="5">Part of the 50S ribosomal subunit.</text>
</comment>
<dbReference type="GO" id="GO:0003735">
    <property type="term" value="F:structural constituent of ribosome"/>
    <property type="evidence" value="ECO:0007669"/>
    <property type="project" value="InterPro"/>
</dbReference>
<evidence type="ECO:0000256" key="4">
    <source>
        <dbReference type="ARBA" id="ARBA00035244"/>
    </source>
</evidence>
<accession>A0A9X3N1J4</accession>
<dbReference type="SUPFAM" id="SSF52166">
    <property type="entry name" value="Ribosomal protein L4"/>
    <property type="match status" value="1"/>
</dbReference>
<evidence type="ECO:0000313" key="8">
    <source>
        <dbReference type="Proteomes" id="UP001149140"/>
    </source>
</evidence>
<dbReference type="InterPro" id="IPR002136">
    <property type="entry name" value="Ribosomal_uL4"/>
</dbReference>
<dbReference type="NCBIfam" id="TIGR03953">
    <property type="entry name" value="rplD_bact"/>
    <property type="match status" value="1"/>
</dbReference>
<evidence type="ECO:0000256" key="2">
    <source>
        <dbReference type="ARBA" id="ARBA00022980"/>
    </source>
</evidence>
<dbReference type="InterPro" id="IPR013005">
    <property type="entry name" value="Ribosomal_uL4-like"/>
</dbReference>
<comment type="function">
    <text evidence="5">Forms part of the polypeptide exit tunnel.</text>
</comment>
<keyword evidence="2 5" id="KW-0689">Ribosomal protein</keyword>
<evidence type="ECO:0000256" key="1">
    <source>
        <dbReference type="ARBA" id="ARBA00010528"/>
    </source>
</evidence>
<evidence type="ECO:0000256" key="6">
    <source>
        <dbReference type="SAM" id="MobiDB-lite"/>
    </source>
</evidence>
<dbReference type="AlphaFoldDB" id="A0A9X3N1J4"/>
<dbReference type="GO" id="GO:0005840">
    <property type="term" value="C:ribosome"/>
    <property type="evidence" value="ECO:0007669"/>
    <property type="project" value="UniProtKB-KW"/>
</dbReference>
<dbReference type="Gene3D" id="3.40.1370.10">
    <property type="match status" value="1"/>
</dbReference>
<dbReference type="GO" id="GO:0019843">
    <property type="term" value="F:rRNA binding"/>
    <property type="evidence" value="ECO:0007669"/>
    <property type="project" value="UniProtKB-UniRule"/>
</dbReference>
<comment type="caution">
    <text evidence="7">The sequence shown here is derived from an EMBL/GenBank/DDBJ whole genome shotgun (WGS) entry which is preliminary data.</text>
</comment>
<dbReference type="Pfam" id="PF00573">
    <property type="entry name" value="Ribosomal_L4"/>
    <property type="match status" value="1"/>
</dbReference>
<dbReference type="GO" id="GO:0006412">
    <property type="term" value="P:translation"/>
    <property type="evidence" value="ECO:0007669"/>
    <property type="project" value="UniProtKB-UniRule"/>
</dbReference>
<keyword evidence="3 5" id="KW-0687">Ribonucleoprotein</keyword>
<dbReference type="RefSeq" id="WP_270045974.1">
    <property type="nucleotide sequence ID" value="NZ_JAPDOD010000073.1"/>
</dbReference>
<dbReference type="InterPro" id="IPR023574">
    <property type="entry name" value="Ribosomal_uL4_dom_sf"/>
</dbReference>
<dbReference type="GO" id="GO:1990904">
    <property type="term" value="C:ribonucleoprotein complex"/>
    <property type="evidence" value="ECO:0007669"/>
    <property type="project" value="UniProtKB-KW"/>
</dbReference>
<feature type="region of interest" description="Disordered" evidence="6">
    <location>
        <begin position="41"/>
        <end position="82"/>
    </location>
</feature>